<dbReference type="GO" id="GO:0140625">
    <property type="term" value="F:opioid growth factor receptor activity"/>
    <property type="evidence" value="ECO:0007669"/>
    <property type="project" value="InterPro"/>
</dbReference>
<sequence length="169" mass="19229">MPHPLADFHLGIAPDDHGRTFDAILAHDDEWLEYTHNFIQWLFPLTSISGANPTAPTLDAAQIAEFCSNPTLRKQLLRAFDRMLGFYGLDRTPDSITKAPNWEQRKSLWFTHPSHNHLRITRILKCLNTLALEQEARLLYNNLITLKETEPDCGIPGTTFTHWAAAVTP</sequence>
<keyword evidence="2" id="KW-0675">Receptor</keyword>
<organism evidence="2 3">
    <name type="scientific">Sulfuricella denitrificans (strain DSM 22764 / NBRC 105220 / skB26)</name>
    <dbReference type="NCBI Taxonomy" id="1163617"/>
    <lineage>
        <taxon>Bacteria</taxon>
        <taxon>Pseudomonadati</taxon>
        <taxon>Pseudomonadota</taxon>
        <taxon>Betaproteobacteria</taxon>
        <taxon>Nitrosomonadales</taxon>
        <taxon>Sulfuricellaceae</taxon>
        <taxon>Sulfuricella</taxon>
    </lineage>
</organism>
<dbReference type="PANTHER" id="PTHR14015:SF2">
    <property type="entry name" value="OPIOID GROWTH FACTOR RECEPTOR (OGFR) CONSERVED DOMAIN-CONTAINING PROTEIN"/>
    <property type="match status" value="1"/>
</dbReference>
<dbReference type="OrthoDB" id="273514at2"/>
<evidence type="ECO:0000313" key="2">
    <source>
        <dbReference type="EMBL" id="BAN35118.1"/>
    </source>
</evidence>
<accession>S6ABY7</accession>
<dbReference type="HOGENOM" id="CLU_068726_1_0_4"/>
<evidence type="ECO:0000259" key="1">
    <source>
        <dbReference type="Pfam" id="PF04664"/>
    </source>
</evidence>
<name>S6ABY7_SULDS</name>
<dbReference type="eggNOG" id="COG5533">
    <property type="taxonomic scope" value="Bacteria"/>
</dbReference>
<dbReference type="InterPro" id="IPR006757">
    <property type="entry name" value="OGF_rcpt"/>
</dbReference>
<dbReference type="InterPro" id="IPR039574">
    <property type="entry name" value="OGFr"/>
</dbReference>
<gene>
    <name evidence="2" type="ORF">SCD_n01289</name>
</gene>
<dbReference type="STRING" id="1163617.SCD_n01289"/>
<dbReference type="RefSeq" id="WP_009205928.1">
    <property type="nucleotide sequence ID" value="NC_022357.1"/>
</dbReference>
<dbReference type="EMBL" id="AP013066">
    <property type="protein sequence ID" value="BAN35118.1"/>
    <property type="molecule type" value="Genomic_DNA"/>
</dbReference>
<reference evidence="2 3" key="1">
    <citation type="journal article" date="2012" name="Appl. Environ. Microbiol.">
        <title>Draft genome sequence of a psychrotolerant sulfur-oxidizing bacterium, Sulfuricella denitrificans skB26, and proteomic insights into cold adaptation.</title>
        <authorList>
            <person name="Watanabe T."/>
            <person name="Kojima H."/>
            <person name="Fukui M."/>
        </authorList>
    </citation>
    <scope>NUCLEOTIDE SEQUENCE [LARGE SCALE GENOMIC DNA]</scope>
    <source>
        <strain evidence="3">skB26</strain>
    </source>
</reference>
<dbReference type="GO" id="GO:0016020">
    <property type="term" value="C:membrane"/>
    <property type="evidence" value="ECO:0007669"/>
    <property type="project" value="InterPro"/>
</dbReference>
<dbReference type="KEGG" id="sdr:SCD_n01289"/>
<protein>
    <submittedName>
        <fullName evidence="2">Opioid growth factor receptor (OGFr) region</fullName>
    </submittedName>
</protein>
<dbReference type="Pfam" id="PF04664">
    <property type="entry name" value="OGFr_N"/>
    <property type="match status" value="1"/>
</dbReference>
<dbReference type="AlphaFoldDB" id="S6ABY7"/>
<keyword evidence="3" id="KW-1185">Reference proteome</keyword>
<proteinExistence type="predicted"/>
<feature type="domain" description="Opioid growth factor receptor (OGFr) conserved" evidence="1">
    <location>
        <begin position="26"/>
        <end position="136"/>
    </location>
</feature>
<dbReference type="PANTHER" id="PTHR14015">
    <property type="entry name" value="OPIOID GROWTH FACTOR RECEPTOR OGFR ZETA-TYPE OPIOID RECEPTOR"/>
    <property type="match status" value="1"/>
</dbReference>
<evidence type="ECO:0000313" key="3">
    <source>
        <dbReference type="Proteomes" id="UP000015559"/>
    </source>
</evidence>
<dbReference type="Proteomes" id="UP000015559">
    <property type="component" value="Chromosome"/>
</dbReference>